<dbReference type="AlphaFoldDB" id="A0A1B1S9D4"/>
<dbReference type="InterPro" id="IPR003115">
    <property type="entry name" value="ParB_N"/>
</dbReference>
<evidence type="ECO:0000259" key="1">
    <source>
        <dbReference type="SMART" id="SM00470"/>
    </source>
</evidence>
<dbReference type="SUPFAM" id="SSF110849">
    <property type="entry name" value="ParB/Sulfiredoxin"/>
    <property type="match status" value="1"/>
</dbReference>
<dbReference type="Gene3D" id="3.90.1530.10">
    <property type="entry name" value="Conserved hypothetical protein from pyrococcus furiosus pfu- 392566-001, ParB domain"/>
    <property type="match status" value="1"/>
</dbReference>
<dbReference type="GeneID" id="65536493"/>
<protein>
    <recommendedName>
        <fullName evidence="1">ParB-like N-terminal domain-containing protein</fullName>
    </recommendedName>
</protein>
<dbReference type="Proteomes" id="UP000186351">
    <property type="component" value="Chromosome"/>
</dbReference>
<keyword evidence="3" id="KW-1185">Reference proteome</keyword>
<reference evidence="3" key="1">
    <citation type="submission" date="2016-04" db="EMBL/GenBank/DDBJ databases">
        <title>Complete Genome Sequences of Twelve Strains of a Stable Defined Moderately Diverse Mouse Microbiota 2 (sDMDMm2).</title>
        <authorList>
            <person name="Uchimura Y."/>
            <person name="Wyss M."/>
            <person name="Brugiroux S."/>
            <person name="Limenitakis J.P."/>
            <person name="Stecher B."/>
            <person name="McCoy K.D."/>
            <person name="Macpherson A.J."/>
        </authorList>
    </citation>
    <scope>NUCLEOTIDE SEQUENCE [LARGE SCALE GENOMIC DNA]</scope>
    <source>
        <strain evidence="3">YL27</strain>
    </source>
</reference>
<gene>
    <name evidence="2" type="ORF">A4V02_06460</name>
</gene>
<sequence>MPRHENLDIDKIQLDINNPRIKNYLETYNRETITAVHIALALSSNSSAEATTSFTSLRDSIKKCGGIIHPIIVSLESDGSYVAIEGNTRLQIYKDFKRDDTNGSWDTIPAIVYENLSSEKKHEIRLQSHLVGPRAWDPFSKAKYLYELSEVEHMPLKLIISLCGGGKTEIERSIAAYKYMVSYYHPYVKTKRNRRPEVREFSKFYEFQSSTVQHAMIRAGYDLSKFAEWVVEGNIDTAQRVRILPKVLSHPEAKAKFLRTNLGEAEKVLNAAELDTADLSKYPYYVLAAHLYRKIFSGEPSLEEIKSLAAQDSIEAVDRLYQLQSLDGQLKLLLQSIHSI</sequence>
<feature type="domain" description="ParB-like N-terminal" evidence="1">
    <location>
        <begin position="36"/>
        <end position="130"/>
    </location>
</feature>
<dbReference type="OrthoDB" id="9769293at2"/>
<accession>A0A1Z2XJC1</accession>
<dbReference type="InterPro" id="IPR036086">
    <property type="entry name" value="ParB/Sulfiredoxin_sf"/>
</dbReference>
<dbReference type="EMBL" id="CP015402">
    <property type="protein sequence ID" value="ANU63399.1"/>
    <property type="molecule type" value="Genomic_DNA"/>
</dbReference>
<evidence type="ECO:0000313" key="3">
    <source>
        <dbReference type="Proteomes" id="UP000186351"/>
    </source>
</evidence>
<dbReference type="SMART" id="SM00470">
    <property type="entry name" value="ParB"/>
    <property type="match status" value="1"/>
</dbReference>
<dbReference type="KEGG" id="pary:A4V02_06460"/>
<dbReference type="Pfam" id="PF02195">
    <property type="entry name" value="ParB_N"/>
    <property type="match status" value="1"/>
</dbReference>
<accession>A0A1B1S9D4</accession>
<dbReference type="RefSeq" id="WP_068960728.1">
    <property type="nucleotide sequence ID" value="NZ_CAJTAP010000073.1"/>
</dbReference>
<proteinExistence type="predicted"/>
<evidence type="ECO:0000313" key="2">
    <source>
        <dbReference type="EMBL" id="ANU63399.1"/>
    </source>
</evidence>
<organism evidence="2 3">
    <name type="scientific">Muribaculum intestinale</name>
    <dbReference type="NCBI Taxonomy" id="1796646"/>
    <lineage>
        <taxon>Bacteria</taxon>
        <taxon>Pseudomonadati</taxon>
        <taxon>Bacteroidota</taxon>
        <taxon>Bacteroidia</taxon>
        <taxon>Bacteroidales</taxon>
        <taxon>Muribaculaceae</taxon>
        <taxon>Muribaculum</taxon>
    </lineage>
</organism>
<dbReference type="STRING" id="1796646.A4V02_06460"/>
<name>A0A1B1S9D4_9BACT</name>